<dbReference type="InterPro" id="IPR001867">
    <property type="entry name" value="OmpR/PhoB-type_DNA-bd"/>
</dbReference>
<keyword evidence="9" id="KW-1185">Reference proteome</keyword>
<evidence type="ECO:0000256" key="2">
    <source>
        <dbReference type="ARBA" id="ARBA00023015"/>
    </source>
</evidence>
<dbReference type="GO" id="GO:0003677">
    <property type="term" value="F:DNA binding"/>
    <property type="evidence" value="ECO:0007669"/>
    <property type="project" value="UniProtKB-UniRule"/>
</dbReference>
<name>A0AAE3YNJ9_9ACTN</name>
<dbReference type="RefSeq" id="WP_310367185.1">
    <property type="nucleotide sequence ID" value="NZ_JAVDYB010000001.1"/>
</dbReference>
<comment type="similarity">
    <text evidence="1">Belongs to the AfsR/DnrI/RedD regulatory family.</text>
</comment>
<dbReference type="SUPFAM" id="SSF46894">
    <property type="entry name" value="C-terminal effector domain of the bipartite response regulators"/>
    <property type="match status" value="1"/>
</dbReference>
<dbReference type="InterPro" id="IPR036388">
    <property type="entry name" value="WH-like_DNA-bd_sf"/>
</dbReference>
<evidence type="ECO:0000313" key="9">
    <source>
        <dbReference type="Proteomes" id="UP001183643"/>
    </source>
</evidence>
<dbReference type="SMART" id="SM01043">
    <property type="entry name" value="BTAD"/>
    <property type="match status" value="1"/>
</dbReference>
<dbReference type="GO" id="GO:0006355">
    <property type="term" value="P:regulation of DNA-templated transcription"/>
    <property type="evidence" value="ECO:0007669"/>
    <property type="project" value="InterPro"/>
</dbReference>
<evidence type="ECO:0000259" key="7">
    <source>
        <dbReference type="PROSITE" id="PS51755"/>
    </source>
</evidence>
<reference evidence="8" key="1">
    <citation type="submission" date="2023-07" db="EMBL/GenBank/DDBJ databases">
        <title>Sequencing the genomes of 1000 actinobacteria strains.</title>
        <authorList>
            <person name="Klenk H.-P."/>
        </authorList>
    </citation>
    <scope>NUCLEOTIDE SEQUENCE</scope>
    <source>
        <strain evidence="8">DSM 44707</strain>
    </source>
</reference>
<keyword evidence="4" id="KW-0804">Transcription</keyword>
<protein>
    <submittedName>
        <fullName evidence="8">DNA-binding SARP family transcriptional activator</fullName>
    </submittedName>
</protein>
<feature type="DNA-binding region" description="OmpR/PhoB-type" evidence="5">
    <location>
        <begin position="1"/>
        <end position="94"/>
    </location>
</feature>
<evidence type="ECO:0000256" key="1">
    <source>
        <dbReference type="ARBA" id="ARBA00005820"/>
    </source>
</evidence>
<feature type="domain" description="OmpR/PhoB-type" evidence="7">
    <location>
        <begin position="1"/>
        <end position="94"/>
    </location>
</feature>
<evidence type="ECO:0000256" key="5">
    <source>
        <dbReference type="PROSITE-ProRule" id="PRU01091"/>
    </source>
</evidence>
<evidence type="ECO:0000256" key="6">
    <source>
        <dbReference type="SAM" id="MobiDB-lite"/>
    </source>
</evidence>
<keyword evidence="3 5" id="KW-0238">DNA-binding</keyword>
<dbReference type="SMART" id="SM00862">
    <property type="entry name" value="Trans_reg_C"/>
    <property type="match status" value="1"/>
</dbReference>
<evidence type="ECO:0000256" key="4">
    <source>
        <dbReference type="ARBA" id="ARBA00023163"/>
    </source>
</evidence>
<organism evidence="8 9">
    <name type="scientific">Catenuloplanes atrovinosus</name>
    <dbReference type="NCBI Taxonomy" id="137266"/>
    <lineage>
        <taxon>Bacteria</taxon>
        <taxon>Bacillati</taxon>
        <taxon>Actinomycetota</taxon>
        <taxon>Actinomycetes</taxon>
        <taxon>Micromonosporales</taxon>
        <taxon>Micromonosporaceae</taxon>
        <taxon>Catenuloplanes</taxon>
    </lineage>
</organism>
<dbReference type="Pfam" id="PF03704">
    <property type="entry name" value="BTAD"/>
    <property type="match status" value="1"/>
</dbReference>
<dbReference type="PANTHER" id="PTHR35807:SF1">
    <property type="entry name" value="TRANSCRIPTIONAL REGULATOR REDD"/>
    <property type="match status" value="1"/>
</dbReference>
<dbReference type="InterPro" id="IPR005158">
    <property type="entry name" value="BTAD"/>
</dbReference>
<dbReference type="Proteomes" id="UP001183643">
    <property type="component" value="Unassembled WGS sequence"/>
</dbReference>
<proteinExistence type="inferred from homology"/>
<evidence type="ECO:0000313" key="8">
    <source>
        <dbReference type="EMBL" id="MDR7275792.1"/>
    </source>
</evidence>
<dbReference type="PANTHER" id="PTHR35807">
    <property type="entry name" value="TRANSCRIPTIONAL REGULATOR REDD-RELATED"/>
    <property type="match status" value="1"/>
</dbReference>
<accession>A0AAE3YNJ9</accession>
<comment type="caution">
    <text evidence="8">The sequence shown here is derived from an EMBL/GenBank/DDBJ whole genome shotgun (WGS) entry which is preliminary data.</text>
</comment>
<evidence type="ECO:0000256" key="3">
    <source>
        <dbReference type="ARBA" id="ARBA00023125"/>
    </source>
</evidence>
<dbReference type="SUPFAM" id="SSF48452">
    <property type="entry name" value="TPR-like"/>
    <property type="match status" value="1"/>
</dbReference>
<feature type="region of interest" description="Disordered" evidence="6">
    <location>
        <begin position="234"/>
        <end position="263"/>
    </location>
</feature>
<dbReference type="EMBL" id="JAVDYB010000001">
    <property type="protein sequence ID" value="MDR7275792.1"/>
    <property type="molecule type" value="Genomic_DNA"/>
</dbReference>
<dbReference type="GO" id="GO:0000160">
    <property type="term" value="P:phosphorelay signal transduction system"/>
    <property type="evidence" value="ECO:0007669"/>
    <property type="project" value="InterPro"/>
</dbReference>
<dbReference type="Gene3D" id="1.25.40.10">
    <property type="entry name" value="Tetratricopeptide repeat domain"/>
    <property type="match status" value="1"/>
</dbReference>
<dbReference type="CDD" id="cd00383">
    <property type="entry name" value="trans_reg_C"/>
    <property type="match status" value="1"/>
</dbReference>
<keyword evidence="2" id="KW-0805">Transcription regulation</keyword>
<dbReference type="InterPro" id="IPR016032">
    <property type="entry name" value="Sig_transdc_resp-reg_C-effctor"/>
</dbReference>
<dbReference type="InterPro" id="IPR011990">
    <property type="entry name" value="TPR-like_helical_dom_sf"/>
</dbReference>
<dbReference type="Gene3D" id="1.10.10.10">
    <property type="entry name" value="Winged helix-like DNA-binding domain superfamily/Winged helix DNA-binding domain"/>
    <property type="match status" value="1"/>
</dbReference>
<dbReference type="AlphaFoldDB" id="A0AAE3YNJ9"/>
<dbReference type="InterPro" id="IPR051677">
    <property type="entry name" value="AfsR-DnrI-RedD_regulator"/>
</dbReference>
<dbReference type="PROSITE" id="PS51755">
    <property type="entry name" value="OMPR_PHOB"/>
    <property type="match status" value="1"/>
</dbReference>
<gene>
    <name evidence="8" type="ORF">J2S41_002570</name>
</gene>
<sequence length="263" mass="28791">METWRLTVTVLGPLTVTRAGRPVPVTAPRLRTVLAMLAMSAGTVVSVARLAEAVWGERLPGDARRAVQLYVTRLRELLGHDAIETAPDGYRLCARPHDVDALRFLRLTESPVTTRAALALWRGAPFDGVRSDWLHGVEAPRLVERYLDALERRIAQDLDAGRPGAVLSELRGLTARHPLHEPFWELLMHALYRCGRQADALAAYRSAHRRLDEEVGVPPGPALRDLHRRILTADPSIAPPADAGRRRSAVALRTGPSPAGAPG</sequence>
<dbReference type="CDD" id="cd15831">
    <property type="entry name" value="BTAD"/>
    <property type="match status" value="1"/>
</dbReference>
<dbReference type="Pfam" id="PF00486">
    <property type="entry name" value="Trans_reg_C"/>
    <property type="match status" value="1"/>
</dbReference>